<dbReference type="SUPFAM" id="SSF54506">
    <property type="entry name" value="Diaminopimelate epimerase-like"/>
    <property type="match status" value="1"/>
</dbReference>
<keyword evidence="4" id="KW-1185">Reference proteome</keyword>
<dbReference type="PANTHER" id="PTHR13774">
    <property type="entry name" value="PHENAZINE BIOSYNTHESIS PROTEIN"/>
    <property type="match status" value="1"/>
</dbReference>
<comment type="caution">
    <text evidence="3">The sequence shown here is derived from an EMBL/GenBank/DDBJ whole genome shotgun (WGS) entry which is preliminary data.</text>
</comment>
<dbReference type="Gene3D" id="3.10.310.10">
    <property type="entry name" value="Diaminopimelate Epimerase, Chain A, domain 1"/>
    <property type="match status" value="1"/>
</dbReference>
<evidence type="ECO:0000313" key="3">
    <source>
        <dbReference type="EMBL" id="ORJ64287.1"/>
    </source>
</evidence>
<name>A0A1X0YH51_MYCSI</name>
<dbReference type="GO" id="GO:0005737">
    <property type="term" value="C:cytoplasm"/>
    <property type="evidence" value="ECO:0007669"/>
    <property type="project" value="TreeGrafter"/>
</dbReference>
<reference evidence="3 4" key="1">
    <citation type="submission" date="2017-03" db="EMBL/GenBank/DDBJ databases">
        <title>Genomic insights into Mycobacterium simiae human colonization.</title>
        <authorList>
            <person name="Steffani J.L."/>
            <person name="Brunck M.E."/>
            <person name="Cruz E."/>
            <person name="Montiel R."/>
            <person name="Barona F."/>
        </authorList>
    </citation>
    <scope>NUCLEOTIDE SEQUENCE [LARGE SCALE GENOMIC DNA]</scope>
    <source>
        <strain evidence="3 4">MsiGto</strain>
    </source>
</reference>
<dbReference type="GO" id="GO:0016853">
    <property type="term" value="F:isomerase activity"/>
    <property type="evidence" value="ECO:0007669"/>
    <property type="project" value="UniProtKB-KW"/>
</dbReference>
<dbReference type="AlphaFoldDB" id="A0A1X0YH51"/>
<evidence type="ECO:0008006" key="5">
    <source>
        <dbReference type="Google" id="ProtNLM"/>
    </source>
</evidence>
<dbReference type="PANTHER" id="PTHR13774:SF17">
    <property type="entry name" value="PHENAZINE BIOSYNTHESIS-LIKE DOMAIN-CONTAINING PROTEIN"/>
    <property type="match status" value="1"/>
</dbReference>
<evidence type="ECO:0000256" key="1">
    <source>
        <dbReference type="ARBA" id="ARBA00008270"/>
    </source>
</evidence>
<evidence type="ECO:0000313" key="4">
    <source>
        <dbReference type="Proteomes" id="UP000193040"/>
    </source>
</evidence>
<organism evidence="3 4">
    <name type="scientific">Mycobacterium simiae</name>
    <name type="common">Mycobacterium habana</name>
    <dbReference type="NCBI Taxonomy" id="1784"/>
    <lineage>
        <taxon>Bacteria</taxon>
        <taxon>Bacillati</taxon>
        <taxon>Actinomycetota</taxon>
        <taxon>Actinomycetes</taxon>
        <taxon>Mycobacteriales</taxon>
        <taxon>Mycobacteriaceae</taxon>
        <taxon>Mycobacterium</taxon>
        <taxon>Mycobacterium simiae complex</taxon>
    </lineage>
</organism>
<accession>A0A1X0YH51</accession>
<protein>
    <recommendedName>
        <fullName evidence="5">PhzF family phenazine biosynthesis protein</fullName>
    </recommendedName>
</protein>
<sequence length="51" mass="5499">MNEDPVTASAHCSLGAYWSTILGKETLIGSQLSARGGRVEVHLRDDRVSLT</sequence>
<dbReference type="Proteomes" id="UP000193040">
    <property type="component" value="Unassembled WGS sequence"/>
</dbReference>
<dbReference type="EMBL" id="MZZM01000005">
    <property type="protein sequence ID" value="ORJ64287.1"/>
    <property type="molecule type" value="Genomic_DNA"/>
</dbReference>
<gene>
    <name evidence="3" type="ORF">B5M45_03615</name>
</gene>
<comment type="similarity">
    <text evidence="1">Belongs to the PhzF family.</text>
</comment>
<keyword evidence="2" id="KW-0413">Isomerase</keyword>
<proteinExistence type="inferred from homology"/>
<dbReference type="InterPro" id="IPR003719">
    <property type="entry name" value="Phenazine_PhzF-like"/>
</dbReference>
<evidence type="ECO:0000256" key="2">
    <source>
        <dbReference type="ARBA" id="ARBA00023235"/>
    </source>
</evidence>